<dbReference type="OrthoDB" id="9799230at2"/>
<dbReference type="EMBL" id="CP036339">
    <property type="protein sequence ID" value="QDT71565.1"/>
    <property type="molecule type" value="Genomic_DNA"/>
</dbReference>
<dbReference type="PANTHER" id="PTHR46388:SF2">
    <property type="entry name" value="NHL REPEAT-CONTAINING PROTEIN 2"/>
    <property type="match status" value="1"/>
</dbReference>
<feature type="signal peptide" evidence="2">
    <location>
        <begin position="1"/>
        <end position="24"/>
    </location>
</feature>
<dbReference type="GO" id="GO:0016829">
    <property type="term" value="F:lyase activity"/>
    <property type="evidence" value="ECO:0007669"/>
    <property type="project" value="UniProtKB-KW"/>
</dbReference>
<dbReference type="Pfam" id="PF01436">
    <property type="entry name" value="NHL"/>
    <property type="match status" value="2"/>
</dbReference>
<keyword evidence="1" id="KW-0677">Repeat</keyword>
<dbReference type="InterPro" id="IPR011042">
    <property type="entry name" value="6-blade_b-propeller_TolB-like"/>
</dbReference>
<dbReference type="SUPFAM" id="SSF101898">
    <property type="entry name" value="NHL repeat"/>
    <property type="match status" value="1"/>
</dbReference>
<evidence type="ECO:0000313" key="4">
    <source>
        <dbReference type="EMBL" id="QDT71565.1"/>
    </source>
</evidence>
<evidence type="ECO:0000256" key="1">
    <source>
        <dbReference type="ARBA" id="ARBA00022737"/>
    </source>
</evidence>
<evidence type="ECO:0000313" key="5">
    <source>
        <dbReference type="Proteomes" id="UP000317909"/>
    </source>
</evidence>
<dbReference type="InterPro" id="IPR001258">
    <property type="entry name" value="NHL_repeat"/>
</dbReference>
<proteinExistence type="predicted"/>
<dbReference type="Gene3D" id="2.120.10.30">
    <property type="entry name" value="TolB, C-terminal domain"/>
    <property type="match status" value="3"/>
</dbReference>
<feature type="chain" id="PRO_5021710661" evidence="2">
    <location>
        <begin position="25"/>
        <end position="365"/>
    </location>
</feature>
<keyword evidence="2" id="KW-0732">Signal</keyword>
<dbReference type="KEGG" id="llh:I41_07250"/>
<dbReference type="PANTHER" id="PTHR46388">
    <property type="entry name" value="NHL REPEAT-CONTAINING PROTEIN 2"/>
    <property type="match status" value="1"/>
</dbReference>
<dbReference type="AlphaFoldDB" id="A0A517TT62"/>
<keyword evidence="4" id="KW-0456">Lyase</keyword>
<sequence length="365" mass="38152" precursor="true">MSRACRLCFLLIAAIGAQTSIAHADDFALETIAGCGAPENNGDGDALSANIGEPFGVEWGPDGALYIAEVRNHRVRRLDIRSGALTTVAGCGRRGYAGDGGPATDACLNEPYEVRFDAVGNMYIVEMMNHVVRRIDAESHVIQTVAGAGRPGFGGDGGPATQALFQQPHSIALDETGGLYIADVGNHRIRRVDLATGIVDSIAGDSRPIAAHDGQPARGASFLGPRALFIRDGVLWIASREGHSVWKMNLSDGILHHVAGAGDRGFSGDGGPARAARLNGPKGITVDDLGNAFVADTENNAIRRIEVETGKITTIVGGPAPASRASGETYAKALYAPHGVCVGPDGAIYVGDTLHHRVRRIARAK</sequence>
<keyword evidence="5" id="KW-1185">Reference proteome</keyword>
<gene>
    <name evidence="4" type="primary">vgb</name>
    <name evidence="4" type="ORF">I41_07250</name>
</gene>
<reference evidence="4 5" key="1">
    <citation type="submission" date="2019-02" db="EMBL/GenBank/DDBJ databases">
        <title>Deep-cultivation of Planctomycetes and their phenomic and genomic characterization uncovers novel biology.</title>
        <authorList>
            <person name="Wiegand S."/>
            <person name="Jogler M."/>
            <person name="Boedeker C."/>
            <person name="Pinto D."/>
            <person name="Vollmers J."/>
            <person name="Rivas-Marin E."/>
            <person name="Kohn T."/>
            <person name="Peeters S.H."/>
            <person name="Heuer A."/>
            <person name="Rast P."/>
            <person name="Oberbeckmann S."/>
            <person name="Bunk B."/>
            <person name="Jeske O."/>
            <person name="Meyerdierks A."/>
            <person name="Storesund J.E."/>
            <person name="Kallscheuer N."/>
            <person name="Luecker S."/>
            <person name="Lage O.M."/>
            <person name="Pohl T."/>
            <person name="Merkel B.J."/>
            <person name="Hornburger P."/>
            <person name="Mueller R.-W."/>
            <person name="Bruemmer F."/>
            <person name="Labrenz M."/>
            <person name="Spormann A.M."/>
            <person name="Op den Camp H."/>
            <person name="Overmann J."/>
            <person name="Amann R."/>
            <person name="Jetten M.S.M."/>
            <person name="Mascher T."/>
            <person name="Medema M.H."/>
            <person name="Devos D.P."/>
            <person name="Kaster A.-K."/>
            <person name="Ovreas L."/>
            <person name="Rohde M."/>
            <person name="Galperin M.Y."/>
            <person name="Jogler C."/>
        </authorList>
    </citation>
    <scope>NUCLEOTIDE SEQUENCE [LARGE SCALE GENOMIC DNA]</scope>
    <source>
        <strain evidence="4 5">I41</strain>
    </source>
</reference>
<evidence type="ECO:0000259" key="3">
    <source>
        <dbReference type="Pfam" id="PF25021"/>
    </source>
</evidence>
<dbReference type="RefSeq" id="WP_145430933.1">
    <property type="nucleotide sequence ID" value="NZ_CP036339.1"/>
</dbReference>
<feature type="domain" description="Teneurin NHL" evidence="3">
    <location>
        <begin position="263"/>
        <end position="318"/>
    </location>
</feature>
<dbReference type="Proteomes" id="UP000317909">
    <property type="component" value="Chromosome"/>
</dbReference>
<evidence type="ECO:0000256" key="2">
    <source>
        <dbReference type="SAM" id="SignalP"/>
    </source>
</evidence>
<dbReference type="InterPro" id="IPR056822">
    <property type="entry name" value="TEN_NHL"/>
</dbReference>
<accession>A0A517TT62</accession>
<organism evidence="4 5">
    <name type="scientific">Lacipirellula limnantheis</name>
    <dbReference type="NCBI Taxonomy" id="2528024"/>
    <lineage>
        <taxon>Bacteria</taxon>
        <taxon>Pseudomonadati</taxon>
        <taxon>Planctomycetota</taxon>
        <taxon>Planctomycetia</taxon>
        <taxon>Pirellulales</taxon>
        <taxon>Lacipirellulaceae</taxon>
        <taxon>Lacipirellula</taxon>
    </lineage>
</organism>
<protein>
    <submittedName>
        <fullName evidence="4">Virginiamycin B lyase</fullName>
    </submittedName>
</protein>
<dbReference type="Pfam" id="PF25021">
    <property type="entry name" value="TEN_NHL"/>
    <property type="match status" value="1"/>
</dbReference>
<name>A0A517TT62_9BACT</name>